<dbReference type="CDD" id="cd06592">
    <property type="entry name" value="GH31_NET37"/>
    <property type="match status" value="1"/>
</dbReference>
<dbReference type="Pfam" id="PF21365">
    <property type="entry name" value="Glyco_hydro_31_3rd"/>
    <property type="match status" value="1"/>
</dbReference>
<dbReference type="InterPro" id="IPR013780">
    <property type="entry name" value="Glyco_hydro_b"/>
</dbReference>
<dbReference type="EMBL" id="FN653086">
    <property type="protein sequence ID" value="CBY11512.1"/>
    <property type="molecule type" value="Genomic_DNA"/>
</dbReference>
<dbReference type="Pfam" id="PF01055">
    <property type="entry name" value="Glyco_hydro_31_2nd"/>
    <property type="match status" value="1"/>
</dbReference>
<evidence type="ECO:0000259" key="5">
    <source>
        <dbReference type="Pfam" id="PF01055"/>
    </source>
</evidence>
<comment type="similarity">
    <text evidence="1 4">Belongs to the glycosyl hydrolase 31 family.</text>
</comment>
<dbReference type="Gene3D" id="2.60.40.1180">
    <property type="entry name" value="Golgi alpha-mannosidase II"/>
    <property type="match status" value="1"/>
</dbReference>
<evidence type="ECO:0000259" key="6">
    <source>
        <dbReference type="Pfam" id="PF21365"/>
    </source>
</evidence>
<dbReference type="InterPro" id="IPR017853">
    <property type="entry name" value="GH"/>
</dbReference>
<name>E4XNS4_OIKDI</name>
<dbReference type="SUPFAM" id="SSF51011">
    <property type="entry name" value="Glycosyl hydrolase domain"/>
    <property type="match status" value="1"/>
</dbReference>
<sequence>MKLSQALLAAGSAQALIDAVPFTGNCAVDEVTMKEIGMNFDCHGSLEREELDKTLSISLGSDGFVYITSWIAESPELNHVMHCILEMRTNFEYTPHMSIISLKDDFQFIFYEDYEKTERLYTFKFHFQDDHDNFQFNDSILVSQIPKDEEAREEVVSSCMLLSENDYAWGGSSFSEVMDGGVHTNPEMGPVPFVPRDTFLIPFVGNGGLIEPYWIGQSKWGSWSVLVDHRSPIPLSSSVKKSEDGSFTSEICILSDYQNSEFDKRSNEPVLPLEYYVNIGTDARTVQRAFQKTVNKPVELPERSIIYNPIFSTWAIYKKTINQEKLEEFLDEITSNGYTASNVEIDDGYEIAYGDHDFDPAKFDDISGWIEKVHEAGSNVTLWVTPFINPGSVNFETVSEMNCFVKGERENGEEFELVAWWDGVGGMVDFTDPLCADWFTNHLQEKLDKHGFDGFKFDAGETNYMASNFKTRGNVLRSVDWTRAYDKTIADNFPGISEVRSGWGNQHLAIWMRMFDKDSKWGSDNGLQTMVPHLILSSLIGYQYILPDMVGGNAYEDGFEGTYVPEEELYIRWMEVTAFMPSIQFSLSPWQYKNSSTRVLCKYWTDFHHDIIAPIYEQLWEDYIAGSEILPIAPISYLAEQTELSKEVFEQTQSWIIGEKYLVAPSVTKGERMMQVYLPGRSLVWRNYFTDEIRQGGQFYNMEIKIEEVQFWERID</sequence>
<dbReference type="AlphaFoldDB" id="E4XNS4"/>
<evidence type="ECO:0000256" key="1">
    <source>
        <dbReference type="ARBA" id="ARBA00007806"/>
    </source>
</evidence>
<dbReference type="InterPro" id="IPR000322">
    <property type="entry name" value="Glyco_hydro_31_TIM"/>
</dbReference>
<dbReference type="InterPro" id="IPR050985">
    <property type="entry name" value="Alpha-glycosidase_related"/>
</dbReference>
<dbReference type="InParanoid" id="E4XNS4"/>
<keyword evidence="3 4" id="KW-0326">Glycosidase</keyword>
<feature type="domain" description="Glycoside hydrolase family 31 TIM barrel" evidence="5">
    <location>
        <begin position="312"/>
        <end position="603"/>
    </location>
</feature>
<dbReference type="OrthoDB" id="10070917at2759"/>
<keyword evidence="8" id="KW-1185">Reference proteome</keyword>
<evidence type="ECO:0000313" key="7">
    <source>
        <dbReference type="EMBL" id="CBY11512.1"/>
    </source>
</evidence>
<dbReference type="GO" id="GO:0005975">
    <property type="term" value="P:carbohydrate metabolic process"/>
    <property type="evidence" value="ECO:0007669"/>
    <property type="project" value="InterPro"/>
</dbReference>
<evidence type="ECO:0000256" key="3">
    <source>
        <dbReference type="ARBA" id="ARBA00023295"/>
    </source>
</evidence>
<evidence type="ECO:0000256" key="4">
    <source>
        <dbReference type="RuleBase" id="RU361185"/>
    </source>
</evidence>
<dbReference type="SUPFAM" id="SSF51445">
    <property type="entry name" value="(Trans)glycosidases"/>
    <property type="match status" value="1"/>
</dbReference>
<accession>E4XNS4</accession>
<evidence type="ECO:0000313" key="8">
    <source>
        <dbReference type="Proteomes" id="UP000001307"/>
    </source>
</evidence>
<evidence type="ECO:0008006" key="9">
    <source>
        <dbReference type="Google" id="ProtNLM"/>
    </source>
</evidence>
<keyword evidence="2 4" id="KW-0378">Hydrolase</keyword>
<dbReference type="PANTHER" id="PTHR43053">
    <property type="entry name" value="GLYCOSIDASE FAMILY 31"/>
    <property type="match status" value="1"/>
</dbReference>
<dbReference type="PANTHER" id="PTHR43053:SF4">
    <property type="entry name" value="MYOGENESIS-REGULATING GLYCOSIDASE"/>
    <property type="match status" value="1"/>
</dbReference>
<feature type="domain" description="Glycosyl hydrolase family 31 C-terminal" evidence="6">
    <location>
        <begin position="645"/>
        <end position="707"/>
    </location>
</feature>
<reference evidence="7" key="1">
    <citation type="journal article" date="2010" name="Science">
        <title>Plasticity of animal genome architecture unmasked by rapid evolution of a pelagic tunicate.</title>
        <authorList>
            <person name="Denoeud F."/>
            <person name="Henriet S."/>
            <person name="Mungpakdee S."/>
            <person name="Aury J.M."/>
            <person name="Da Silva C."/>
            <person name="Brinkmann H."/>
            <person name="Mikhaleva J."/>
            <person name="Olsen L.C."/>
            <person name="Jubin C."/>
            <person name="Canestro C."/>
            <person name="Bouquet J.M."/>
            <person name="Danks G."/>
            <person name="Poulain J."/>
            <person name="Campsteijn C."/>
            <person name="Adamski M."/>
            <person name="Cross I."/>
            <person name="Yadetie F."/>
            <person name="Muffato M."/>
            <person name="Louis A."/>
            <person name="Butcher S."/>
            <person name="Tsagkogeorga G."/>
            <person name="Konrad A."/>
            <person name="Singh S."/>
            <person name="Jensen M.F."/>
            <person name="Cong E.H."/>
            <person name="Eikeseth-Otteraa H."/>
            <person name="Noel B."/>
            <person name="Anthouard V."/>
            <person name="Porcel B.M."/>
            <person name="Kachouri-Lafond R."/>
            <person name="Nishino A."/>
            <person name="Ugolini M."/>
            <person name="Chourrout P."/>
            <person name="Nishida H."/>
            <person name="Aasland R."/>
            <person name="Huzurbazar S."/>
            <person name="Westhof E."/>
            <person name="Delsuc F."/>
            <person name="Lehrach H."/>
            <person name="Reinhardt R."/>
            <person name="Weissenbach J."/>
            <person name="Roy S.W."/>
            <person name="Artiguenave F."/>
            <person name="Postlethwait J.H."/>
            <person name="Manak J.R."/>
            <person name="Thompson E.M."/>
            <person name="Jaillon O."/>
            <person name="Du Pasquier L."/>
            <person name="Boudinot P."/>
            <person name="Liberles D.A."/>
            <person name="Volff J.N."/>
            <person name="Philippe H."/>
            <person name="Lenhard B."/>
            <person name="Roest Crollius H."/>
            <person name="Wincker P."/>
            <person name="Chourrout D."/>
        </authorList>
    </citation>
    <scope>NUCLEOTIDE SEQUENCE [LARGE SCALE GENOMIC DNA]</scope>
</reference>
<dbReference type="GO" id="GO:0004553">
    <property type="term" value="F:hydrolase activity, hydrolyzing O-glycosyl compounds"/>
    <property type="evidence" value="ECO:0007669"/>
    <property type="project" value="InterPro"/>
</dbReference>
<protein>
    <recommendedName>
        <fullName evidence="9">Glycoside hydrolase family 31 N-terminal domain-containing protein</fullName>
    </recommendedName>
</protein>
<proteinExistence type="inferred from homology"/>
<dbReference type="Proteomes" id="UP000001307">
    <property type="component" value="Unassembled WGS sequence"/>
</dbReference>
<dbReference type="InterPro" id="IPR048395">
    <property type="entry name" value="Glyco_hydro_31_C"/>
</dbReference>
<gene>
    <name evidence="7" type="ORF">GSOID_T00016676001</name>
</gene>
<dbReference type="Gene3D" id="3.20.20.80">
    <property type="entry name" value="Glycosidases"/>
    <property type="match status" value="1"/>
</dbReference>
<evidence type="ECO:0000256" key="2">
    <source>
        <dbReference type="ARBA" id="ARBA00022801"/>
    </source>
</evidence>
<organism evidence="7">
    <name type="scientific">Oikopleura dioica</name>
    <name type="common">Tunicate</name>
    <dbReference type="NCBI Taxonomy" id="34765"/>
    <lineage>
        <taxon>Eukaryota</taxon>
        <taxon>Metazoa</taxon>
        <taxon>Chordata</taxon>
        <taxon>Tunicata</taxon>
        <taxon>Appendicularia</taxon>
        <taxon>Copelata</taxon>
        <taxon>Oikopleuridae</taxon>
        <taxon>Oikopleura</taxon>
    </lineage>
</organism>